<keyword evidence="2" id="KW-0378">Hydrolase</keyword>
<dbReference type="PANTHER" id="PTHR37946:SF1">
    <property type="entry name" value="SLL1969 PROTEIN"/>
    <property type="match status" value="1"/>
</dbReference>
<name>A0A229SRA4_9PSEU</name>
<reference evidence="3" key="1">
    <citation type="submission" date="2017-07" db="EMBL/GenBank/DDBJ databases">
        <title>Comparative genome mining reveals phylogenetic distribution patterns of secondary metabolites in Amycolatopsis.</title>
        <authorList>
            <person name="Adamek M."/>
            <person name="Alanjary M."/>
            <person name="Sales-Ortells H."/>
            <person name="Goodfellow M."/>
            <person name="Bull A.T."/>
            <person name="Kalinowski J."/>
            <person name="Ziemert N."/>
        </authorList>
    </citation>
    <scope>NUCLEOTIDE SEQUENCE [LARGE SCALE GENOMIC DNA]</scope>
    <source>
        <strain evidence="3">H5</strain>
    </source>
</reference>
<dbReference type="Pfam" id="PF07819">
    <property type="entry name" value="PGAP1"/>
    <property type="match status" value="1"/>
</dbReference>
<protein>
    <submittedName>
        <fullName evidence="2">Alpha/beta hydrolase</fullName>
    </submittedName>
</protein>
<dbReference type="InterPro" id="IPR012908">
    <property type="entry name" value="PGAP1-ab_dom-like"/>
</dbReference>
<organism evidence="2 3">
    <name type="scientific">Amycolatopsis vastitatis</name>
    <dbReference type="NCBI Taxonomy" id="1905142"/>
    <lineage>
        <taxon>Bacteria</taxon>
        <taxon>Bacillati</taxon>
        <taxon>Actinomycetota</taxon>
        <taxon>Actinomycetes</taxon>
        <taxon>Pseudonocardiales</taxon>
        <taxon>Pseudonocardiaceae</taxon>
        <taxon>Amycolatopsis</taxon>
    </lineage>
</organism>
<dbReference type="Gene3D" id="3.40.50.1820">
    <property type="entry name" value="alpha/beta hydrolase"/>
    <property type="match status" value="1"/>
</dbReference>
<proteinExistence type="predicted"/>
<sequence length="353" mass="37432">MTETAIPRLGDVASGLAATAVAAFRLPALPVQDLWAGSVLESAAGHHVAGVAAGMFGGRLPAAGRRTGEEMTVRAGRRPVGLDHRSLAAAFPGATGNLVVFLHGLVETERSWFRGTTSAGDFGARLATDVGASPVYVRYNSGRHVSDNGDDLVALLSRLVAAWPVPVTDIVLIGHSMGGLVARSALYRAQEQDLAWLPLVTRLVCLGTPHSGAPLERRVAQFAGLLRKSPLAPLARLLALRSDGIQDLAHGYVHQHQWADDPDDGRPLERASPSGLRRLFVSATLSRTEGSTWGRLLGDLLVPPVRPGDLTEDADTAWLGGLNHFALLRDDSVYETLLDWLRTDDVPAGAISG</sequence>
<dbReference type="AlphaFoldDB" id="A0A229SRA4"/>
<dbReference type="PANTHER" id="PTHR37946">
    <property type="entry name" value="SLL1969 PROTEIN"/>
    <property type="match status" value="1"/>
</dbReference>
<feature type="domain" description="GPI inositol-deacylase PGAP1-like alpha/beta" evidence="1">
    <location>
        <begin position="164"/>
        <end position="220"/>
    </location>
</feature>
<gene>
    <name evidence="2" type="ORF">CF165_39795</name>
</gene>
<evidence type="ECO:0000313" key="2">
    <source>
        <dbReference type="EMBL" id="OXM61191.1"/>
    </source>
</evidence>
<keyword evidence="3" id="KW-1185">Reference proteome</keyword>
<evidence type="ECO:0000259" key="1">
    <source>
        <dbReference type="Pfam" id="PF07819"/>
    </source>
</evidence>
<evidence type="ECO:0000313" key="3">
    <source>
        <dbReference type="Proteomes" id="UP000215199"/>
    </source>
</evidence>
<comment type="caution">
    <text evidence="2">The sequence shown here is derived from an EMBL/GenBank/DDBJ whole genome shotgun (WGS) entry which is preliminary data.</text>
</comment>
<dbReference type="GO" id="GO:0016788">
    <property type="term" value="F:hydrolase activity, acting on ester bonds"/>
    <property type="evidence" value="ECO:0007669"/>
    <property type="project" value="InterPro"/>
</dbReference>
<dbReference type="SUPFAM" id="SSF53474">
    <property type="entry name" value="alpha/beta-Hydrolases"/>
    <property type="match status" value="1"/>
</dbReference>
<accession>A0A229SRA4</accession>
<dbReference type="EMBL" id="NMUL01000049">
    <property type="protein sequence ID" value="OXM61191.1"/>
    <property type="molecule type" value="Genomic_DNA"/>
</dbReference>
<dbReference type="RefSeq" id="WP_093952750.1">
    <property type="nucleotide sequence ID" value="NZ_NMUL01000049.1"/>
</dbReference>
<dbReference type="OrthoDB" id="8871309at2"/>
<dbReference type="InterPro" id="IPR029058">
    <property type="entry name" value="AB_hydrolase_fold"/>
</dbReference>
<dbReference type="Proteomes" id="UP000215199">
    <property type="component" value="Unassembled WGS sequence"/>
</dbReference>